<feature type="domain" description="SusD-like N-terminal" evidence="1">
    <location>
        <begin position="22"/>
        <end position="226"/>
    </location>
</feature>
<name>A0A948TLV2_9BACT</name>
<evidence type="ECO:0000259" key="1">
    <source>
        <dbReference type="Pfam" id="PF14322"/>
    </source>
</evidence>
<reference evidence="2" key="2">
    <citation type="submission" date="2021-04" db="EMBL/GenBank/DDBJ databases">
        <authorList>
            <person name="Gilroy R."/>
        </authorList>
    </citation>
    <scope>NUCLEOTIDE SEQUENCE</scope>
    <source>
        <strain evidence="2">8470</strain>
    </source>
</reference>
<accession>A0A948TLV2</accession>
<dbReference type="EMBL" id="JAHLFJ010000038">
    <property type="protein sequence ID" value="MBU3855694.1"/>
    <property type="molecule type" value="Genomic_DNA"/>
</dbReference>
<evidence type="ECO:0000313" key="2">
    <source>
        <dbReference type="EMBL" id="MBU3855694.1"/>
    </source>
</evidence>
<dbReference type="InterPro" id="IPR033985">
    <property type="entry name" value="SusD-like_N"/>
</dbReference>
<gene>
    <name evidence="2" type="ORF">H9928_03895</name>
</gene>
<reference evidence="2" key="1">
    <citation type="journal article" date="2021" name="PeerJ">
        <title>Extensive microbial diversity within the chicken gut microbiome revealed by metagenomics and culture.</title>
        <authorList>
            <person name="Gilroy R."/>
            <person name="Ravi A."/>
            <person name="Getino M."/>
            <person name="Pursley I."/>
            <person name="Horton D.L."/>
            <person name="Alikhan N.F."/>
            <person name="Baker D."/>
            <person name="Gharbi K."/>
            <person name="Hall N."/>
            <person name="Watson M."/>
            <person name="Adriaenssens E.M."/>
            <person name="Foster-Nyarko E."/>
            <person name="Jarju S."/>
            <person name="Secka A."/>
            <person name="Antonio M."/>
            <person name="Oren A."/>
            <person name="Chaudhuri R.R."/>
            <person name="La Ragione R."/>
            <person name="Hildebrand F."/>
            <person name="Pallen M.J."/>
        </authorList>
    </citation>
    <scope>NUCLEOTIDE SEQUENCE</scope>
    <source>
        <strain evidence="2">8470</strain>
    </source>
</reference>
<protein>
    <submittedName>
        <fullName evidence="2">RagB/SusD family nutrient uptake outer membrane protein</fullName>
    </submittedName>
</protein>
<evidence type="ECO:0000313" key="3">
    <source>
        <dbReference type="Proteomes" id="UP000784286"/>
    </source>
</evidence>
<comment type="caution">
    <text evidence="2">The sequence shown here is derived from an EMBL/GenBank/DDBJ whole genome shotgun (WGS) entry which is preliminary data.</text>
</comment>
<dbReference type="Pfam" id="PF14322">
    <property type="entry name" value="SusD-like_3"/>
    <property type="match status" value="1"/>
</dbReference>
<dbReference type="Proteomes" id="UP000784286">
    <property type="component" value="Unassembled WGS sequence"/>
</dbReference>
<dbReference type="Gene3D" id="1.25.40.390">
    <property type="match status" value="1"/>
</dbReference>
<proteinExistence type="predicted"/>
<dbReference type="GO" id="GO:0009279">
    <property type="term" value="C:cell outer membrane"/>
    <property type="evidence" value="ECO:0007669"/>
    <property type="project" value="UniProtKB-SubCell"/>
</dbReference>
<dbReference type="AlphaFoldDB" id="A0A948TLV2"/>
<sequence length="522" mass="58939">MKKYILLSSVATALLCFSSCEDFLDTLPDNRAEVNTEEKITSLLVSAYPGAYPVAMFEMASDNTADNGSLYDVETQATEQAYLWQDIDADTDQDCPQGLWDECYTAIGAANQALQSIEELGNPKSLNPQKGEALICRAYAHFILVNTFCQAYNPGTAADQLGIPYMTEPETTVSPTYSRGTLAETYQKIDADIQAALPLIDDNLYTVPKYHFNMKAAYAFAARFYLFYVQEDRSNYEKVIEYANKVLGSNMQESLRSYSELTVYTDPDNIGDAYIDASNPANLLITTVYSSWPYIYGPWNLNLRYGMNRSVCEGETFLANAPWGTNIAFRRMIYNPEQKINFPKYMMYFEYTDKVNGIGYRHAVIVPFSTNETLLCRAEAYVMKAQPDYTSATADLNSWASCITMSGTSNLTESQIEDFYNGIDYTPVPLTSDGARTVKKHLNPIFPFADVKQENFIHCILHARRMECIHDGSRWLDIKRYNIEISHNREGLDPDVLKANDLRRAIQLPQDVINAGLEANPR</sequence>
<dbReference type="SUPFAM" id="SSF48452">
    <property type="entry name" value="TPR-like"/>
    <property type="match status" value="1"/>
</dbReference>
<organism evidence="2 3">
    <name type="scientific">Candidatus Phocaeicola excrementipullorum</name>
    <dbReference type="NCBI Taxonomy" id="2838731"/>
    <lineage>
        <taxon>Bacteria</taxon>
        <taxon>Pseudomonadati</taxon>
        <taxon>Bacteroidota</taxon>
        <taxon>Bacteroidia</taxon>
        <taxon>Bacteroidales</taxon>
        <taxon>Bacteroidaceae</taxon>
        <taxon>Phocaeicola</taxon>
    </lineage>
</organism>
<dbReference type="InterPro" id="IPR011990">
    <property type="entry name" value="TPR-like_helical_dom_sf"/>
</dbReference>